<dbReference type="NCBIfam" id="TIGR03980">
    <property type="entry name" value="prismane_assoc"/>
    <property type="match status" value="1"/>
</dbReference>
<evidence type="ECO:0000313" key="2">
    <source>
        <dbReference type="EMBL" id="SHJ34766.1"/>
    </source>
</evidence>
<evidence type="ECO:0000313" key="3">
    <source>
        <dbReference type="Proteomes" id="UP000184080"/>
    </source>
</evidence>
<dbReference type="InterPro" id="IPR015077">
    <property type="entry name" value="DUF1858"/>
</dbReference>
<feature type="domain" description="DUF1858" evidence="1">
    <location>
        <begin position="3"/>
        <end position="56"/>
    </location>
</feature>
<dbReference type="OrthoDB" id="15017at2"/>
<reference evidence="2 3" key="1">
    <citation type="submission" date="2016-11" db="EMBL/GenBank/DDBJ databases">
        <authorList>
            <person name="Jaros S."/>
            <person name="Januszkiewicz K."/>
            <person name="Wedrychowicz H."/>
        </authorList>
    </citation>
    <scope>NUCLEOTIDE SEQUENCE [LARGE SCALE GENOMIC DNA]</scope>
    <source>
        <strain evidence="2 3">DSM 21864</strain>
    </source>
</reference>
<dbReference type="PANTHER" id="PTHR39341">
    <property type="entry name" value="BSL7085 PROTEIN"/>
    <property type="match status" value="1"/>
</dbReference>
<dbReference type="SUPFAM" id="SSF140683">
    <property type="entry name" value="SP0561-like"/>
    <property type="match status" value="1"/>
</dbReference>
<accession>A0A1M6IJX7</accession>
<dbReference type="Gene3D" id="1.10.3910.10">
    <property type="entry name" value="SP0561-like"/>
    <property type="match status" value="1"/>
</dbReference>
<proteinExistence type="predicted"/>
<dbReference type="InterPro" id="IPR038062">
    <property type="entry name" value="ScdA-like_N_sf"/>
</dbReference>
<dbReference type="STRING" id="1121298.SAMN05444401_2857"/>
<protein>
    <submittedName>
        <fullName evidence="2">Hybrid cluster protein-associated redox disulfide domain-containing protein</fullName>
    </submittedName>
</protein>
<evidence type="ECO:0000259" key="1">
    <source>
        <dbReference type="Pfam" id="PF08984"/>
    </source>
</evidence>
<dbReference type="Pfam" id="PF08984">
    <property type="entry name" value="DUF1858"/>
    <property type="match status" value="1"/>
</dbReference>
<organism evidence="2 3">
    <name type="scientific">Clostridium amylolyticum</name>
    <dbReference type="NCBI Taxonomy" id="1121298"/>
    <lineage>
        <taxon>Bacteria</taxon>
        <taxon>Bacillati</taxon>
        <taxon>Bacillota</taxon>
        <taxon>Clostridia</taxon>
        <taxon>Eubacteriales</taxon>
        <taxon>Clostridiaceae</taxon>
        <taxon>Clostridium</taxon>
    </lineage>
</organism>
<keyword evidence="3" id="KW-1185">Reference proteome</keyword>
<dbReference type="PANTHER" id="PTHR39341:SF1">
    <property type="entry name" value="DUF1858 DOMAIN-CONTAINING PROTEIN"/>
    <property type="match status" value="1"/>
</dbReference>
<gene>
    <name evidence="2" type="ORF">SAMN05444401_2857</name>
</gene>
<dbReference type="InterPro" id="IPR023883">
    <property type="entry name" value="CHP03980_redox-disulphide"/>
</dbReference>
<dbReference type="AlphaFoldDB" id="A0A1M6IJX7"/>
<dbReference type="Proteomes" id="UP000184080">
    <property type="component" value="Unassembled WGS sequence"/>
</dbReference>
<dbReference type="EMBL" id="FQZO01000004">
    <property type="protein sequence ID" value="SHJ34766.1"/>
    <property type="molecule type" value="Genomic_DNA"/>
</dbReference>
<sequence>MKITKEITIGELVRNYPEAIDILMDFGMGCIGCPASQAESIQDAALVHGLNVNDLLNALNEKLEK</sequence>
<name>A0A1M6IJX7_9CLOT</name>
<dbReference type="RefSeq" id="WP_073007956.1">
    <property type="nucleotide sequence ID" value="NZ_FQZO01000004.1"/>
</dbReference>